<feature type="transmembrane region" description="Helical" evidence="5">
    <location>
        <begin position="236"/>
        <end position="258"/>
    </location>
</feature>
<evidence type="ECO:0000256" key="3">
    <source>
        <dbReference type="ARBA" id="ARBA00022741"/>
    </source>
</evidence>
<feature type="domain" description="ABC transporter" evidence="6">
    <location>
        <begin position="12"/>
        <end position="62"/>
    </location>
</feature>
<dbReference type="PANTHER" id="PTHR43776:SF7">
    <property type="entry name" value="D,D-DIPEPTIDE TRANSPORT ATP-BINDING PROTEIN DDPF-RELATED"/>
    <property type="match status" value="1"/>
</dbReference>
<evidence type="ECO:0000256" key="5">
    <source>
        <dbReference type="SAM" id="Phobius"/>
    </source>
</evidence>
<dbReference type="Gene3D" id="3.40.50.300">
    <property type="entry name" value="P-loop containing nucleotide triphosphate hydrolases"/>
    <property type="match status" value="1"/>
</dbReference>
<dbReference type="GO" id="GO:0015833">
    <property type="term" value="P:peptide transport"/>
    <property type="evidence" value="ECO:0007669"/>
    <property type="project" value="InterPro"/>
</dbReference>
<dbReference type="InterPro" id="IPR027417">
    <property type="entry name" value="P-loop_NTPase"/>
</dbReference>
<dbReference type="InterPro" id="IPR013563">
    <property type="entry name" value="Oligopep_ABC_C"/>
</dbReference>
<dbReference type="GO" id="GO:0016887">
    <property type="term" value="F:ATP hydrolysis activity"/>
    <property type="evidence" value="ECO:0007669"/>
    <property type="project" value="InterPro"/>
</dbReference>
<evidence type="ECO:0008006" key="9">
    <source>
        <dbReference type="Google" id="ProtNLM"/>
    </source>
</evidence>
<reference evidence="8" key="1">
    <citation type="journal article" date="2015" name="Nature">
        <title>Complex archaea that bridge the gap between prokaryotes and eukaryotes.</title>
        <authorList>
            <person name="Spang A."/>
            <person name="Saw J.H."/>
            <person name="Jorgensen S.L."/>
            <person name="Zaremba-Niedzwiedzka K."/>
            <person name="Martijn J."/>
            <person name="Lind A.E."/>
            <person name="van Eijk R."/>
            <person name="Schleper C."/>
            <person name="Guy L."/>
            <person name="Ettema T.J."/>
        </authorList>
    </citation>
    <scope>NUCLEOTIDE SEQUENCE</scope>
</reference>
<evidence type="ECO:0000256" key="1">
    <source>
        <dbReference type="ARBA" id="ARBA00005417"/>
    </source>
</evidence>
<dbReference type="GO" id="GO:0005524">
    <property type="term" value="F:ATP binding"/>
    <property type="evidence" value="ECO:0007669"/>
    <property type="project" value="UniProtKB-KW"/>
</dbReference>
<protein>
    <recommendedName>
        <fullName evidence="9">ABC transporter domain-containing protein</fullName>
    </recommendedName>
</protein>
<gene>
    <name evidence="8" type="ORF">LCGC14_1809960</name>
</gene>
<dbReference type="PROSITE" id="PS00211">
    <property type="entry name" value="ABC_TRANSPORTER_1"/>
    <property type="match status" value="1"/>
</dbReference>
<keyword evidence="5" id="KW-0472">Membrane</keyword>
<sequence>LGITNKMEIRRHVLRLLKEVSLKREHMDRYPHEFSGGQKQRIIIARALACNPELIVLDEPTSALDVSVQAQILNLLIDLQEQYGYGFLFITHNLSVVNHIADRVAVMYLGKFVEIGETNQIFLNPTHPYTQALLKSHSEIDPFNQHVKYVLEGEVPSPIAPPPGCAFNPRCVSDARTPECELDVPHKIKIAEGHYIWCVNPPVGSTTQILSEQHLSQPTELKIEKISEVSEDKNNYIPSIISITGLIFIMIGIIPFILPVFLMSLLIGGFIGLIMAFLLPIIPLLFQGIVIYAIYKSIKNKSYSRIWVMRENVPFRRAVINTSIINLIFVLLIIGMSDLFTWHSLFTWYGVLLILGPIITIVAGFIFQEYPSDIPT</sequence>
<keyword evidence="4" id="KW-0067">ATP-binding</keyword>
<evidence type="ECO:0000259" key="6">
    <source>
        <dbReference type="Pfam" id="PF00005"/>
    </source>
</evidence>
<feature type="non-terminal residue" evidence="8">
    <location>
        <position position="1"/>
    </location>
</feature>
<name>A0A0F9JLS1_9ZZZZ</name>
<dbReference type="InterPro" id="IPR050319">
    <property type="entry name" value="ABC_transp_ATP-bind"/>
</dbReference>
<dbReference type="Pfam" id="PF08352">
    <property type="entry name" value="oligo_HPY"/>
    <property type="match status" value="1"/>
</dbReference>
<dbReference type="NCBIfam" id="TIGR01727">
    <property type="entry name" value="oligo_HPY"/>
    <property type="match status" value="1"/>
</dbReference>
<organism evidence="8">
    <name type="scientific">marine sediment metagenome</name>
    <dbReference type="NCBI Taxonomy" id="412755"/>
    <lineage>
        <taxon>unclassified sequences</taxon>
        <taxon>metagenomes</taxon>
        <taxon>ecological metagenomes</taxon>
    </lineage>
</organism>
<dbReference type="AlphaFoldDB" id="A0A0F9JLS1"/>
<keyword evidence="3" id="KW-0547">Nucleotide-binding</keyword>
<accession>A0A0F9JLS1</accession>
<dbReference type="Pfam" id="PF00005">
    <property type="entry name" value="ABC_tran"/>
    <property type="match status" value="1"/>
</dbReference>
<comment type="similarity">
    <text evidence="1">Belongs to the ABC transporter superfamily.</text>
</comment>
<feature type="transmembrane region" description="Helical" evidence="5">
    <location>
        <begin position="315"/>
        <end position="334"/>
    </location>
</feature>
<dbReference type="SUPFAM" id="SSF52540">
    <property type="entry name" value="P-loop containing nucleoside triphosphate hydrolases"/>
    <property type="match status" value="1"/>
</dbReference>
<dbReference type="InterPro" id="IPR017871">
    <property type="entry name" value="ABC_transporter-like_CS"/>
</dbReference>
<proteinExistence type="inferred from homology"/>
<dbReference type="EMBL" id="LAZR01017565">
    <property type="protein sequence ID" value="KKL99882.1"/>
    <property type="molecule type" value="Genomic_DNA"/>
</dbReference>
<dbReference type="PANTHER" id="PTHR43776">
    <property type="entry name" value="TRANSPORT ATP-BINDING PROTEIN"/>
    <property type="match status" value="1"/>
</dbReference>
<feature type="transmembrane region" description="Helical" evidence="5">
    <location>
        <begin position="270"/>
        <end position="295"/>
    </location>
</feature>
<evidence type="ECO:0000256" key="2">
    <source>
        <dbReference type="ARBA" id="ARBA00022448"/>
    </source>
</evidence>
<keyword evidence="5" id="KW-0812">Transmembrane</keyword>
<evidence type="ECO:0000313" key="8">
    <source>
        <dbReference type="EMBL" id="KKL99882.1"/>
    </source>
</evidence>
<comment type="caution">
    <text evidence="8">The sequence shown here is derived from an EMBL/GenBank/DDBJ whole genome shotgun (WGS) entry which is preliminary data.</text>
</comment>
<keyword evidence="5" id="KW-1133">Transmembrane helix</keyword>
<dbReference type="InterPro" id="IPR003439">
    <property type="entry name" value="ABC_transporter-like_ATP-bd"/>
</dbReference>
<keyword evidence="2" id="KW-0813">Transport</keyword>
<feature type="domain" description="Oligopeptide/dipeptide ABC transporter C-terminal" evidence="7">
    <location>
        <begin position="113"/>
        <end position="172"/>
    </location>
</feature>
<feature type="transmembrane region" description="Helical" evidence="5">
    <location>
        <begin position="346"/>
        <end position="367"/>
    </location>
</feature>
<evidence type="ECO:0000259" key="7">
    <source>
        <dbReference type="Pfam" id="PF08352"/>
    </source>
</evidence>
<evidence type="ECO:0000256" key="4">
    <source>
        <dbReference type="ARBA" id="ARBA00022840"/>
    </source>
</evidence>